<gene>
    <name evidence="3" type="ORF">ACFFQ6_00600</name>
</gene>
<dbReference type="RefSeq" id="WP_378373638.1">
    <property type="nucleotide sequence ID" value="NZ_JBHMAS010000002.1"/>
</dbReference>
<dbReference type="Pfam" id="PF00144">
    <property type="entry name" value="Beta-lactamase"/>
    <property type="match status" value="1"/>
</dbReference>
<comment type="caution">
    <text evidence="3">The sequence shown here is derived from an EMBL/GenBank/DDBJ whole genome shotgun (WGS) entry which is preliminary data.</text>
</comment>
<accession>A0ABV5X6T8</accession>
<keyword evidence="4" id="KW-1185">Reference proteome</keyword>
<organism evidence="3 4">
    <name type="scientific">Rhodococcus baikonurensis</name>
    <dbReference type="NCBI Taxonomy" id="172041"/>
    <lineage>
        <taxon>Bacteria</taxon>
        <taxon>Bacillati</taxon>
        <taxon>Actinomycetota</taxon>
        <taxon>Actinomycetes</taxon>
        <taxon>Mycobacteriales</taxon>
        <taxon>Nocardiaceae</taxon>
        <taxon>Rhodococcus</taxon>
        <taxon>Rhodococcus erythropolis group</taxon>
    </lineage>
</organism>
<dbReference type="InterPro" id="IPR012338">
    <property type="entry name" value="Beta-lactam/transpept-like"/>
</dbReference>
<evidence type="ECO:0000256" key="1">
    <source>
        <dbReference type="SAM" id="MobiDB-lite"/>
    </source>
</evidence>
<proteinExistence type="predicted"/>
<dbReference type="Proteomes" id="UP001589587">
    <property type="component" value="Unassembled WGS sequence"/>
</dbReference>
<dbReference type="GO" id="GO:0016787">
    <property type="term" value="F:hydrolase activity"/>
    <property type="evidence" value="ECO:0007669"/>
    <property type="project" value="UniProtKB-KW"/>
</dbReference>
<dbReference type="InterPro" id="IPR001466">
    <property type="entry name" value="Beta-lactam-related"/>
</dbReference>
<feature type="compositionally biased region" description="Basic and acidic residues" evidence="1">
    <location>
        <begin position="417"/>
        <end position="429"/>
    </location>
</feature>
<dbReference type="PANTHER" id="PTHR43283">
    <property type="entry name" value="BETA-LACTAMASE-RELATED"/>
    <property type="match status" value="1"/>
</dbReference>
<feature type="domain" description="Beta-lactamase-related" evidence="2">
    <location>
        <begin position="13"/>
        <end position="377"/>
    </location>
</feature>
<keyword evidence="3" id="KW-0378">Hydrolase</keyword>
<dbReference type="EMBL" id="JBHMAS010000002">
    <property type="protein sequence ID" value="MFB9778165.1"/>
    <property type="molecule type" value="Genomic_DNA"/>
</dbReference>
<dbReference type="PANTHER" id="PTHR43283:SF3">
    <property type="entry name" value="BETA-LACTAMASE FAMILY PROTEIN (AFU_ORTHOLOGUE AFUA_5G07500)"/>
    <property type="match status" value="1"/>
</dbReference>
<dbReference type="Gene3D" id="3.40.710.10">
    <property type="entry name" value="DD-peptidase/beta-lactamase superfamily"/>
    <property type="match status" value="1"/>
</dbReference>
<evidence type="ECO:0000313" key="4">
    <source>
        <dbReference type="Proteomes" id="UP001589587"/>
    </source>
</evidence>
<feature type="region of interest" description="Disordered" evidence="1">
    <location>
        <begin position="402"/>
        <end position="429"/>
    </location>
</feature>
<reference evidence="3 4" key="1">
    <citation type="submission" date="2024-09" db="EMBL/GenBank/DDBJ databases">
        <authorList>
            <person name="Sun Q."/>
            <person name="Mori K."/>
        </authorList>
    </citation>
    <scope>NUCLEOTIDE SEQUENCE [LARGE SCALE GENOMIC DNA]</scope>
    <source>
        <strain evidence="3 4">JCM 11411</strain>
    </source>
</reference>
<dbReference type="EC" id="3.-.-.-" evidence="3"/>
<name>A0ABV5X6T8_9NOCA</name>
<dbReference type="InterPro" id="IPR050789">
    <property type="entry name" value="Diverse_Enzym_Activities"/>
</dbReference>
<dbReference type="SUPFAM" id="SSF56601">
    <property type="entry name" value="beta-lactamase/transpeptidase-like"/>
    <property type="match status" value="1"/>
</dbReference>
<protein>
    <submittedName>
        <fullName evidence="3">Serine hydrolase domain-containing protein</fullName>
        <ecNumber evidence="3">3.-.-.-</ecNumber>
    </submittedName>
</protein>
<sequence length="429" mass="46193">MAEDMSFEHLNTLFKAAAEAKTLPAVAGIVLDRSGKVLYEGAFGVTNLDSDTAVPYTLSTMTPIFSCTKPITSVAALQLVERGLMGIDDPAEMYVPEIADIKLLDGFDDCGSPNLREPKNKITIRHLLSHSSGFTYDFLDENTYRWRITDGQAPAEYLAAESMKAMSTPLAFEPGTRCCYGASTDWLGFVIEGATGLGLHEVIERNILVPLGMNSTGREITPGAVGLAMHTLVDGVLAASPELVPSGIAEKDCGGQYLYSSPHDFATFLLTLLNEGTHPLSGVTILEKETVKNFVFTDLLSQECDSSLAGFLTTQMPELTGSAEFLPGITKGWSGTWMMNHEQSPRGRSAGSGGWLAIPNHYYWVDPTKGILGLVMSGILPLANRKVLGLFDNLERTAYGHAPATQFGEPGSNVTLDIKDDLTPTEGSR</sequence>
<evidence type="ECO:0000313" key="3">
    <source>
        <dbReference type="EMBL" id="MFB9778165.1"/>
    </source>
</evidence>
<evidence type="ECO:0000259" key="2">
    <source>
        <dbReference type="Pfam" id="PF00144"/>
    </source>
</evidence>